<evidence type="ECO:0000313" key="3">
    <source>
        <dbReference type="Proteomes" id="UP000004080"/>
    </source>
</evidence>
<feature type="transmembrane region" description="Helical" evidence="1">
    <location>
        <begin position="118"/>
        <end position="142"/>
    </location>
</feature>
<keyword evidence="1" id="KW-0472">Membrane</keyword>
<gene>
    <name evidence="2" type="ORF">A374_15147</name>
</gene>
<evidence type="ECO:0000256" key="1">
    <source>
        <dbReference type="SAM" id="Phobius"/>
    </source>
</evidence>
<dbReference type="Pfam" id="PF11139">
    <property type="entry name" value="SfLAP"/>
    <property type="match status" value="1"/>
</dbReference>
<sequence>MKGEDILYISGLALLDSLSPTMIGVTLFLLVKETKALAVKISLYVSTVYLLYFLLGVGLMMGIQTYLPSVTHLFHDAMISWTLFSIGLLLFVLSFFVSKKKRTLPKARNQRKSAMVGLGFMTFLMEASTAFPYFITIGYVSYREFTSDQWLPLLASYTFIMVLPSLLLSGLAKVLGDFLQPTLEKLRRVLASSSFSVLSWVMCLLGTVIMFATLDYL</sequence>
<evidence type="ECO:0000313" key="2">
    <source>
        <dbReference type="EMBL" id="EIT84473.1"/>
    </source>
</evidence>
<feature type="transmembrane region" description="Helical" evidence="1">
    <location>
        <begin position="6"/>
        <end position="31"/>
    </location>
</feature>
<dbReference type="InterPro" id="IPR021315">
    <property type="entry name" value="Gap/Sap"/>
</dbReference>
<dbReference type="STRING" id="1196324.A374_15147"/>
<name>I8UCI0_9BACL</name>
<keyword evidence="3" id="KW-1185">Reference proteome</keyword>
<feature type="transmembrane region" description="Helical" evidence="1">
    <location>
        <begin position="78"/>
        <end position="97"/>
    </location>
</feature>
<reference evidence="2 3" key="1">
    <citation type="journal article" date="2012" name="J. Bacteriol.">
        <title>Genome of Bacillus macauensis ZFHKF-1, a Long-Chain-Forming Bacterium.</title>
        <authorList>
            <person name="Cai L."/>
            <person name="Zhang T."/>
        </authorList>
    </citation>
    <scope>NUCLEOTIDE SEQUENCE [LARGE SCALE GENOMIC DNA]</scope>
    <source>
        <strain evidence="2 3">ZFHKF-1</strain>
    </source>
</reference>
<feature type="transmembrane region" description="Helical" evidence="1">
    <location>
        <begin position="195"/>
        <end position="214"/>
    </location>
</feature>
<keyword evidence="1" id="KW-0812">Transmembrane</keyword>
<dbReference type="AlphaFoldDB" id="I8UCI0"/>
<protein>
    <recommendedName>
        <fullName evidence="4">Sap, sulfolipid-1-addressing protein</fullName>
    </recommendedName>
</protein>
<organism evidence="2 3">
    <name type="scientific">Fictibacillus macauensis ZFHKF-1</name>
    <dbReference type="NCBI Taxonomy" id="1196324"/>
    <lineage>
        <taxon>Bacteria</taxon>
        <taxon>Bacillati</taxon>
        <taxon>Bacillota</taxon>
        <taxon>Bacilli</taxon>
        <taxon>Bacillales</taxon>
        <taxon>Fictibacillaceae</taxon>
        <taxon>Fictibacillus</taxon>
    </lineage>
</organism>
<dbReference type="OrthoDB" id="2649540at2"/>
<dbReference type="eggNOG" id="ENOG5032T9E">
    <property type="taxonomic scope" value="Bacteria"/>
</dbReference>
<evidence type="ECO:0008006" key="4">
    <source>
        <dbReference type="Google" id="ProtNLM"/>
    </source>
</evidence>
<dbReference type="PATRIC" id="fig|1196324.3.peg.3101"/>
<keyword evidence="1" id="KW-1133">Transmembrane helix</keyword>
<dbReference type="Proteomes" id="UP000004080">
    <property type="component" value="Unassembled WGS sequence"/>
</dbReference>
<feature type="transmembrane region" description="Helical" evidence="1">
    <location>
        <begin position="154"/>
        <end position="175"/>
    </location>
</feature>
<dbReference type="EMBL" id="AKKV01000032">
    <property type="protein sequence ID" value="EIT84473.1"/>
    <property type="molecule type" value="Genomic_DNA"/>
</dbReference>
<accession>I8UCI0</accession>
<comment type="caution">
    <text evidence="2">The sequence shown here is derived from an EMBL/GenBank/DDBJ whole genome shotgun (WGS) entry which is preliminary data.</text>
</comment>
<dbReference type="RefSeq" id="WP_007203103.1">
    <property type="nucleotide sequence ID" value="NZ_AKKV01000032.1"/>
</dbReference>
<proteinExistence type="predicted"/>
<feature type="transmembrane region" description="Helical" evidence="1">
    <location>
        <begin position="43"/>
        <end position="66"/>
    </location>
</feature>